<evidence type="ECO:0000313" key="3">
    <source>
        <dbReference type="Proteomes" id="UP000321245"/>
    </source>
</evidence>
<accession>A0A511NIV9</accession>
<gene>
    <name evidence="2" type="ORF">EB1_24940</name>
</gene>
<evidence type="ECO:0000256" key="1">
    <source>
        <dbReference type="SAM" id="SignalP"/>
    </source>
</evidence>
<name>A0A511NIV9_9FLAO</name>
<dbReference type="RefSeq" id="WP_146810671.1">
    <property type="nucleotide sequence ID" value="NZ_BJXC01000018.1"/>
</dbReference>
<comment type="caution">
    <text evidence="2">The sequence shown here is derived from an EMBL/GenBank/DDBJ whole genome shotgun (WGS) entry which is preliminary data.</text>
</comment>
<evidence type="ECO:0000313" key="2">
    <source>
        <dbReference type="EMBL" id="GEM52704.1"/>
    </source>
</evidence>
<protein>
    <submittedName>
        <fullName evidence="2">Uncharacterized protein</fullName>
    </submittedName>
</protein>
<keyword evidence="1" id="KW-0732">Signal</keyword>
<feature type="chain" id="PRO_5021844255" evidence="1">
    <location>
        <begin position="19"/>
        <end position="284"/>
    </location>
</feature>
<proteinExistence type="predicted"/>
<keyword evidence="3" id="KW-1185">Reference proteome</keyword>
<dbReference type="AlphaFoldDB" id="A0A511NIV9"/>
<organism evidence="2 3">
    <name type="scientific">Empedobacter brevis NBRC 14943 = ATCC 43319</name>
    <dbReference type="NCBI Taxonomy" id="1218108"/>
    <lineage>
        <taxon>Bacteria</taxon>
        <taxon>Pseudomonadati</taxon>
        <taxon>Bacteroidota</taxon>
        <taxon>Flavobacteriia</taxon>
        <taxon>Flavobacteriales</taxon>
        <taxon>Weeksellaceae</taxon>
        <taxon>Empedobacter</taxon>
    </lineage>
</organism>
<dbReference type="Proteomes" id="UP000321245">
    <property type="component" value="Unassembled WGS sequence"/>
</dbReference>
<dbReference type="EMBL" id="BJXC01000018">
    <property type="protein sequence ID" value="GEM52704.1"/>
    <property type="molecule type" value="Genomic_DNA"/>
</dbReference>
<feature type="signal peptide" evidence="1">
    <location>
        <begin position="1"/>
        <end position="18"/>
    </location>
</feature>
<sequence>MKINNKLLFLILSGSLQAQVGIGTSGIQGIFHVDPKLNTSKTGNLITNDGDDLLFSEEGNLGIGTASPLHQFTVVGDNIQHPVNIQNIQNFTGNKIVYNLAVDAAFNVGTVSYTKVPTVFFSLLEQTKGLDIGNSNSKINLPIGSSQVEFNTASITFGTENAINYLSIAKDGVYSIETIANFLCDTDRIWGVNLIISKKELNQTTYSVIDSRRIVTKLGNEANSNNNIALPGKYFGVFSLKQGDRVSIDVGTGFAATGVNAQTCGTHKPGLNTSAMNFIIKKID</sequence>
<reference evidence="2 3" key="1">
    <citation type="submission" date="2019-07" db="EMBL/GenBank/DDBJ databases">
        <title>Whole genome shotgun sequence of Empedobacter brevis NBRC 14943.</title>
        <authorList>
            <person name="Hosoyama A."/>
            <person name="Uohara A."/>
            <person name="Ohji S."/>
            <person name="Ichikawa N."/>
        </authorList>
    </citation>
    <scope>NUCLEOTIDE SEQUENCE [LARGE SCALE GENOMIC DNA]</scope>
    <source>
        <strain evidence="2 3">NBRC 14943</strain>
    </source>
</reference>